<dbReference type="Gene3D" id="3.40.30.10">
    <property type="entry name" value="Glutaredoxin"/>
    <property type="match status" value="1"/>
</dbReference>
<reference evidence="2 3" key="1">
    <citation type="submission" date="2019-02" db="EMBL/GenBank/DDBJ databases">
        <title>Genomic Encyclopedia of Type Strains, Phase IV (KMG-IV): sequencing the most valuable type-strain genomes for metagenomic binning, comparative biology and taxonomic classification.</title>
        <authorList>
            <person name="Goeker M."/>
        </authorList>
    </citation>
    <scope>NUCLEOTIDE SEQUENCE [LARGE SCALE GENOMIC DNA]</scope>
    <source>
        <strain evidence="2 3">DSM 17196</strain>
    </source>
</reference>
<sequence>MGAFFIKHIDHHTSMSSSANQLINETSPYLLQHAYNPVDWRPWNPETLQIAKENNKLIIISIGYAACHWCHVMEHESFEDSDVATLMNKFYVPIKIDREERPDIDQVYMSAVQLMTGQGGWPLNIVALPDGRPIWGGTYFPKENWMQALEKIALLFQQQPKKLEEYADKLQQGMFTLTTIEGTSSNDYTAILSESISKWKTYLDNELGGINRVPKFMMPCNYKFLLHYAHLKKDNNLLDHVLLTLDKMAYGGIYDQIGGGFSRYSTDEKWHIPHFEKMLYDNAQIVSLYSEAFKLTQKPLYKEIVYQTLDFIAEELTAPEGIFYSALDADSKDATGKSKEGAFYVWTKAELIELCSDSFSLFSTYYNINSYGYWEEENYVLIRTQSDEDFCKKQGITQQHLAELKQHWNTTLKKERAKRNKPPLDDKCLTGWNGLMISAYIDAFTAFKEDKFKDKAICCANFLAKHLIEENGSLYRNYKNGKATINGYLEDYATLIQAFIKMYNITLDPKWYRLAKKLSSYTITHFYNTEKRLFHFTSDLDPKLVVRSIEYEDNVIPSSNSIMATNLFLLAKFENNLDFKNISNKALQTILTKIEDYPMGYANWLQLLLHNSAKFYELIVVGDSANEQIKKLHQRYLPHTLITGSTDKDAELILFSQKYKSGKTLIYLCTDQACLKTTENIFDIDWKNI</sequence>
<dbReference type="SUPFAM" id="SSF52833">
    <property type="entry name" value="Thioredoxin-like"/>
    <property type="match status" value="1"/>
</dbReference>
<accession>A0A4V2F775</accession>
<dbReference type="InterPro" id="IPR036249">
    <property type="entry name" value="Thioredoxin-like_sf"/>
</dbReference>
<proteinExistence type="predicted"/>
<dbReference type="Gene3D" id="1.50.10.10">
    <property type="match status" value="1"/>
</dbReference>
<dbReference type="PANTHER" id="PTHR42899:SF1">
    <property type="entry name" value="SPERMATOGENESIS-ASSOCIATED PROTEIN 20"/>
    <property type="match status" value="1"/>
</dbReference>
<feature type="domain" description="Spermatogenesis-associated protein 20-like TRX" evidence="1">
    <location>
        <begin position="20"/>
        <end position="172"/>
    </location>
</feature>
<dbReference type="InterPro" id="IPR004879">
    <property type="entry name" value="Ssp411-like_TRX"/>
</dbReference>
<dbReference type="AlphaFoldDB" id="A0A4V2F775"/>
<dbReference type="GO" id="GO:0005975">
    <property type="term" value="P:carbohydrate metabolic process"/>
    <property type="evidence" value="ECO:0007669"/>
    <property type="project" value="InterPro"/>
</dbReference>
<dbReference type="Gene3D" id="1.50.10.20">
    <property type="match status" value="1"/>
</dbReference>
<keyword evidence="3" id="KW-1185">Reference proteome</keyword>
<dbReference type="InterPro" id="IPR008928">
    <property type="entry name" value="6-hairpin_glycosidase_sf"/>
</dbReference>
<dbReference type="InterPro" id="IPR012341">
    <property type="entry name" value="6hp_glycosidase-like_sf"/>
</dbReference>
<dbReference type="Pfam" id="PF03190">
    <property type="entry name" value="Thioredox_DsbH"/>
    <property type="match status" value="1"/>
</dbReference>
<dbReference type="PIRSF" id="PIRSF006402">
    <property type="entry name" value="UCP006402_thioredoxin"/>
    <property type="match status" value="1"/>
</dbReference>
<protein>
    <recommendedName>
        <fullName evidence="1">Spermatogenesis-associated protein 20-like TRX domain-containing protein</fullName>
    </recommendedName>
</protein>
<dbReference type="CDD" id="cd02955">
    <property type="entry name" value="SSP411"/>
    <property type="match status" value="1"/>
</dbReference>
<evidence type="ECO:0000259" key="1">
    <source>
        <dbReference type="Pfam" id="PF03190"/>
    </source>
</evidence>
<comment type="caution">
    <text evidence="2">The sequence shown here is derived from an EMBL/GenBank/DDBJ whole genome shotgun (WGS) entry which is preliminary data.</text>
</comment>
<organism evidence="2 3">
    <name type="scientific">Aquimarina brevivitae</name>
    <dbReference type="NCBI Taxonomy" id="323412"/>
    <lineage>
        <taxon>Bacteria</taxon>
        <taxon>Pseudomonadati</taxon>
        <taxon>Bacteroidota</taxon>
        <taxon>Flavobacteriia</taxon>
        <taxon>Flavobacteriales</taxon>
        <taxon>Flavobacteriaceae</taxon>
        <taxon>Aquimarina</taxon>
    </lineage>
</organism>
<gene>
    <name evidence="2" type="ORF">EV197_0039</name>
</gene>
<dbReference type="InterPro" id="IPR024705">
    <property type="entry name" value="Ssp411"/>
</dbReference>
<dbReference type="EMBL" id="SGXE01000001">
    <property type="protein sequence ID" value="RZS98839.1"/>
    <property type="molecule type" value="Genomic_DNA"/>
</dbReference>
<name>A0A4V2F775_9FLAO</name>
<dbReference type="SUPFAM" id="SSF48208">
    <property type="entry name" value="Six-hairpin glycosidases"/>
    <property type="match status" value="1"/>
</dbReference>
<evidence type="ECO:0000313" key="2">
    <source>
        <dbReference type="EMBL" id="RZS98839.1"/>
    </source>
</evidence>
<dbReference type="Proteomes" id="UP000292262">
    <property type="component" value="Unassembled WGS sequence"/>
</dbReference>
<evidence type="ECO:0000313" key="3">
    <source>
        <dbReference type="Proteomes" id="UP000292262"/>
    </source>
</evidence>
<dbReference type="PANTHER" id="PTHR42899">
    <property type="entry name" value="SPERMATOGENESIS-ASSOCIATED PROTEIN 20"/>
    <property type="match status" value="1"/>
</dbReference>